<dbReference type="RefSeq" id="WP_378036763.1">
    <property type="nucleotide sequence ID" value="NZ_JBHSIV010000013.1"/>
</dbReference>
<evidence type="ECO:0000256" key="5">
    <source>
        <dbReference type="HAMAP-Rule" id="MF_01114"/>
    </source>
</evidence>
<dbReference type="Proteomes" id="UP001595947">
    <property type="component" value="Unassembled WGS sequence"/>
</dbReference>
<sequence length="201" mass="21932">MAGFGRRPKRPAREAPEHDGPADPAADPESVARTICLNLLSVRARTRAELAKELARRDVEDDVAATVLDRLVEVHLLDDAAFAEQWVDSRHRHRGLGRRALSQELRTKGVESEVASAALDELGDDAERSKAAELVRKRLPSLDRVEPPVAARRLVGMLARKGYGAGLAYEVVKTEMAARGAELEDEVDGLEGDDEVAAGRR</sequence>
<name>A0ABV9YMS9_9PSEU</name>
<evidence type="ECO:0000313" key="11">
    <source>
        <dbReference type="Proteomes" id="UP001595947"/>
    </source>
</evidence>
<feature type="domain" description="RecX second three-helical" evidence="7">
    <location>
        <begin position="78"/>
        <end position="119"/>
    </location>
</feature>
<comment type="similarity">
    <text evidence="2 5">Belongs to the RecX family.</text>
</comment>
<accession>A0ABV9YMS9</accession>
<dbReference type="InterPro" id="IPR053926">
    <property type="entry name" value="RecX_HTH_1st"/>
</dbReference>
<dbReference type="InterPro" id="IPR053924">
    <property type="entry name" value="RecX_HTH_2nd"/>
</dbReference>
<dbReference type="EMBL" id="JBHSIV010000013">
    <property type="protein sequence ID" value="MFC5063414.1"/>
    <property type="molecule type" value="Genomic_DNA"/>
</dbReference>
<proteinExistence type="inferred from homology"/>
<evidence type="ECO:0000256" key="2">
    <source>
        <dbReference type="ARBA" id="ARBA00009695"/>
    </source>
</evidence>
<reference evidence="11" key="1">
    <citation type="journal article" date="2019" name="Int. J. Syst. Evol. Microbiol.">
        <title>The Global Catalogue of Microorganisms (GCM) 10K type strain sequencing project: providing services to taxonomists for standard genome sequencing and annotation.</title>
        <authorList>
            <consortium name="The Broad Institute Genomics Platform"/>
            <consortium name="The Broad Institute Genome Sequencing Center for Infectious Disease"/>
            <person name="Wu L."/>
            <person name="Ma J."/>
        </authorList>
    </citation>
    <scope>NUCLEOTIDE SEQUENCE [LARGE SCALE GENOMIC DNA]</scope>
    <source>
        <strain evidence="11">CGMCC 4.7093</strain>
    </source>
</reference>
<dbReference type="InterPro" id="IPR053925">
    <property type="entry name" value="RecX_HTH_3rd"/>
</dbReference>
<dbReference type="HAMAP" id="MF_01114">
    <property type="entry name" value="RecX"/>
    <property type="match status" value="1"/>
</dbReference>
<evidence type="ECO:0000256" key="6">
    <source>
        <dbReference type="SAM" id="MobiDB-lite"/>
    </source>
</evidence>
<evidence type="ECO:0000256" key="1">
    <source>
        <dbReference type="ARBA" id="ARBA00004496"/>
    </source>
</evidence>
<comment type="subcellular location">
    <subcellularLocation>
        <location evidence="1 5">Cytoplasm</location>
    </subcellularLocation>
</comment>
<evidence type="ECO:0000259" key="7">
    <source>
        <dbReference type="Pfam" id="PF02631"/>
    </source>
</evidence>
<dbReference type="Pfam" id="PF02631">
    <property type="entry name" value="RecX_HTH2"/>
    <property type="match status" value="1"/>
</dbReference>
<dbReference type="PANTHER" id="PTHR33602:SF1">
    <property type="entry name" value="REGULATORY PROTEIN RECX FAMILY PROTEIN"/>
    <property type="match status" value="1"/>
</dbReference>
<dbReference type="InterPro" id="IPR003783">
    <property type="entry name" value="Regulatory_RecX"/>
</dbReference>
<feature type="region of interest" description="Disordered" evidence="6">
    <location>
        <begin position="1"/>
        <end position="30"/>
    </location>
</feature>
<keyword evidence="11" id="KW-1185">Reference proteome</keyword>
<dbReference type="Pfam" id="PF21981">
    <property type="entry name" value="RecX_HTH3"/>
    <property type="match status" value="1"/>
</dbReference>
<feature type="compositionally biased region" description="Basic and acidic residues" evidence="6">
    <location>
        <begin position="11"/>
        <end position="21"/>
    </location>
</feature>
<feature type="compositionally biased region" description="Basic residues" evidence="6">
    <location>
        <begin position="1"/>
        <end position="10"/>
    </location>
</feature>
<evidence type="ECO:0000256" key="4">
    <source>
        <dbReference type="ARBA" id="ARBA00022490"/>
    </source>
</evidence>
<dbReference type="Pfam" id="PF21982">
    <property type="entry name" value="RecX_HTH1"/>
    <property type="match status" value="1"/>
</dbReference>
<organism evidence="10 11">
    <name type="scientific">Actinomycetospora atypica</name>
    <dbReference type="NCBI Taxonomy" id="1290095"/>
    <lineage>
        <taxon>Bacteria</taxon>
        <taxon>Bacillati</taxon>
        <taxon>Actinomycetota</taxon>
        <taxon>Actinomycetes</taxon>
        <taxon>Pseudonocardiales</taxon>
        <taxon>Pseudonocardiaceae</taxon>
        <taxon>Actinomycetospora</taxon>
    </lineage>
</organism>
<feature type="domain" description="RecX third three-helical" evidence="8">
    <location>
        <begin position="129"/>
        <end position="172"/>
    </location>
</feature>
<feature type="domain" description="RecX first three-helical" evidence="9">
    <location>
        <begin position="32"/>
        <end position="71"/>
    </location>
</feature>
<keyword evidence="4 5" id="KW-0963">Cytoplasm</keyword>
<evidence type="ECO:0000259" key="8">
    <source>
        <dbReference type="Pfam" id="PF21981"/>
    </source>
</evidence>
<dbReference type="InterPro" id="IPR036388">
    <property type="entry name" value="WH-like_DNA-bd_sf"/>
</dbReference>
<evidence type="ECO:0000313" key="10">
    <source>
        <dbReference type="EMBL" id="MFC5063414.1"/>
    </source>
</evidence>
<evidence type="ECO:0000256" key="3">
    <source>
        <dbReference type="ARBA" id="ARBA00018111"/>
    </source>
</evidence>
<evidence type="ECO:0000259" key="9">
    <source>
        <dbReference type="Pfam" id="PF21982"/>
    </source>
</evidence>
<comment type="caution">
    <text evidence="10">The sequence shown here is derived from an EMBL/GenBank/DDBJ whole genome shotgun (WGS) entry which is preliminary data.</text>
</comment>
<gene>
    <name evidence="5" type="primary">recX</name>
    <name evidence="10" type="ORF">ACFPBZ_14430</name>
</gene>
<dbReference type="PANTHER" id="PTHR33602">
    <property type="entry name" value="REGULATORY PROTEIN RECX FAMILY PROTEIN"/>
    <property type="match status" value="1"/>
</dbReference>
<dbReference type="Gene3D" id="1.10.10.10">
    <property type="entry name" value="Winged helix-like DNA-binding domain superfamily/Winged helix DNA-binding domain"/>
    <property type="match status" value="2"/>
</dbReference>
<protein>
    <recommendedName>
        <fullName evidence="3 5">Regulatory protein RecX</fullName>
    </recommendedName>
</protein>
<comment type="function">
    <text evidence="5">Modulates RecA activity.</text>
</comment>